<dbReference type="OrthoDB" id="1447646at2"/>
<dbReference type="RefSeq" id="WP_020213695.1">
    <property type="nucleotide sequence ID" value="NZ_JRLX01000010.1"/>
</dbReference>
<proteinExistence type="predicted"/>
<gene>
    <name evidence="2" type="ORF">Q765_10725</name>
</gene>
<feature type="chain" id="PRO_5001990880" description="Lipoprotein" evidence="1">
    <location>
        <begin position="21"/>
        <end position="166"/>
    </location>
</feature>
<organism evidence="2 3">
    <name type="scientific">Flavobacterium rivuli WB 3.3-2 = DSM 21788</name>
    <dbReference type="NCBI Taxonomy" id="1121895"/>
    <lineage>
        <taxon>Bacteria</taxon>
        <taxon>Pseudomonadati</taxon>
        <taxon>Bacteroidota</taxon>
        <taxon>Flavobacteriia</taxon>
        <taxon>Flavobacteriales</taxon>
        <taxon>Flavobacteriaceae</taxon>
        <taxon>Flavobacterium</taxon>
    </lineage>
</organism>
<accession>A0A0A2M4G6</accession>
<evidence type="ECO:0008006" key="4">
    <source>
        <dbReference type="Google" id="ProtNLM"/>
    </source>
</evidence>
<sequence>MKKLALIILPVILFACSSQKGGNTGITGRHTIESECPPDGTCTFKVLKDKSLLVKTDSFNRTYYEFQDALGKMVLVYAYNKIKNPAYQDDFYSEEVVVETDNQLSNLTGEGEHDIFFTVRCFCRGKAGTYRLVAGTATIKNNILHVKLPTNIIDNQLLKDITVAFK</sequence>
<feature type="signal peptide" evidence="1">
    <location>
        <begin position="1"/>
        <end position="20"/>
    </location>
</feature>
<dbReference type="PROSITE" id="PS51257">
    <property type="entry name" value="PROKAR_LIPOPROTEIN"/>
    <property type="match status" value="1"/>
</dbReference>
<protein>
    <recommendedName>
        <fullName evidence="4">Lipoprotein</fullName>
    </recommendedName>
</protein>
<dbReference type="STRING" id="1121895.GCA_000378485_02526"/>
<keyword evidence="1" id="KW-0732">Signal</keyword>
<reference evidence="2 3" key="1">
    <citation type="submission" date="2013-09" db="EMBL/GenBank/DDBJ databases">
        <authorList>
            <person name="Zeng Z."/>
            <person name="Chen C."/>
        </authorList>
    </citation>
    <scope>NUCLEOTIDE SEQUENCE [LARGE SCALE GENOMIC DNA]</scope>
    <source>
        <strain evidence="2 3">WB 3.3-2</strain>
    </source>
</reference>
<evidence type="ECO:0000313" key="3">
    <source>
        <dbReference type="Proteomes" id="UP000030152"/>
    </source>
</evidence>
<name>A0A0A2M4G6_9FLAO</name>
<dbReference type="EMBL" id="JRLX01000010">
    <property type="protein sequence ID" value="KGO86353.1"/>
    <property type="molecule type" value="Genomic_DNA"/>
</dbReference>
<keyword evidence="3" id="KW-1185">Reference proteome</keyword>
<evidence type="ECO:0000256" key="1">
    <source>
        <dbReference type="SAM" id="SignalP"/>
    </source>
</evidence>
<comment type="caution">
    <text evidence="2">The sequence shown here is derived from an EMBL/GenBank/DDBJ whole genome shotgun (WGS) entry which is preliminary data.</text>
</comment>
<dbReference type="AlphaFoldDB" id="A0A0A2M4G6"/>
<dbReference type="Proteomes" id="UP000030152">
    <property type="component" value="Unassembled WGS sequence"/>
</dbReference>
<dbReference type="eggNOG" id="ENOG50331EM">
    <property type="taxonomic scope" value="Bacteria"/>
</dbReference>
<evidence type="ECO:0000313" key="2">
    <source>
        <dbReference type="EMBL" id="KGO86353.1"/>
    </source>
</evidence>